<dbReference type="PANTHER" id="PTHR11202:SF22">
    <property type="entry name" value="PROTEIN ENABLED"/>
    <property type="match status" value="1"/>
</dbReference>
<dbReference type="GO" id="GO:0017124">
    <property type="term" value="F:SH3 domain binding"/>
    <property type="evidence" value="ECO:0007669"/>
    <property type="project" value="TreeGrafter"/>
</dbReference>
<feature type="domain" description="WH1" evidence="2">
    <location>
        <begin position="1"/>
        <end position="88"/>
    </location>
</feature>
<feature type="region of interest" description="Disordered" evidence="1">
    <location>
        <begin position="215"/>
        <end position="257"/>
    </location>
</feature>
<dbReference type="PANTHER" id="PTHR11202">
    <property type="entry name" value="SPROUTY-RELATED, EVH1 DOMAIN-CONTAINING PROTEIN FAMILY MEMBER"/>
    <property type="match status" value="1"/>
</dbReference>
<evidence type="ECO:0000313" key="3">
    <source>
        <dbReference type="EMBL" id="VDM27639.1"/>
    </source>
</evidence>
<dbReference type="AlphaFoldDB" id="A0A0R3WYE5"/>
<dbReference type="STRING" id="6205.A0A0R3WYE5"/>
<accession>A0A0R3WYE5</accession>
<proteinExistence type="predicted"/>
<name>A0A0R3WYE5_HYDTA</name>
<feature type="compositionally biased region" description="Basic and acidic residues" evidence="1">
    <location>
        <begin position="138"/>
        <end position="152"/>
    </location>
</feature>
<protein>
    <submittedName>
        <fullName evidence="5">WH1 domain-containing protein</fullName>
    </submittedName>
</protein>
<reference evidence="5" key="1">
    <citation type="submission" date="2017-02" db="UniProtKB">
        <authorList>
            <consortium name="WormBaseParasite"/>
        </authorList>
    </citation>
    <scope>IDENTIFICATION</scope>
</reference>
<feature type="compositionally biased region" description="Low complexity" evidence="1">
    <location>
        <begin position="100"/>
        <end position="110"/>
    </location>
</feature>
<evidence type="ECO:0000313" key="4">
    <source>
        <dbReference type="Proteomes" id="UP000274429"/>
    </source>
</evidence>
<feature type="region of interest" description="Disordered" evidence="1">
    <location>
        <begin position="100"/>
        <end position="153"/>
    </location>
</feature>
<gene>
    <name evidence="3" type="ORF">TTAC_LOCUS5770</name>
</gene>
<dbReference type="WBParaSite" id="TTAC_0000578501-mRNA-1">
    <property type="protein sequence ID" value="TTAC_0000578501-mRNA-1"/>
    <property type="gene ID" value="TTAC_0000578501"/>
</dbReference>
<feature type="compositionally biased region" description="Polar residues" evidence="1">
    <location>
        <begin position="238"/>
        <end position="248"/>
    </location>
</feature>
<organism evidence="5">
    <name type="scientific">Hydatigena taeniaeformis</name>
    <name type="common">Feline tapeworm</name>
    <name type="synonym">Taenia taeniaeformis</name>
    <dbReference type="NCBI Taxonomy" id="6205"/>
    <lineage>
        <taxon>Eukaryota</taxon>
        <taxon>Metazoa</taxon>
        <taxon>Spiralia</taxon>
        <taxon>Lophotrochozoa</taxon>
        <taxon>Platyhelminthes</taxon>
        <taxon>Cestoda</taxon>
        <taxon>Eucestoda</taxon>
        <taxon>Cyclophyllidea</taxon>
        <taxon>Taeniidae</taxon>
        <taxon>Hydatigera</taxon>
    </lineage>
</organism>
<dbReference type="Gene3D" id="2.30.29.30">
    <property type="entry name" value="Pleckstrin-homology domain (PH domain)/Phosphotyrosine-binding domain (PTB)"/>
    <property type="match status" value="1"/>
</dbReference>
<dbReference type="PROSITE" id="PS50229">
    <property type="entry name" value="WH1"/>
    <property type="match status" value="1"/>
</dbReference>
<dbReference type="Proteomes" id="UP000274429">
    <property type="component" value="Unassembled WGS sequence"/>
</dbReference>
<dbReference type="SUPFAM" id="SSF50729">
    <property type="entry name" value="PH domain-like"/>
    <property type="match status" value="1"/>
</dbReference>
<keyword evidence="4" id="KW-1185">Reference proteome</keyword>
<reference evidence="3 4" key="2">
    <citation type="submission" date="2018-11" db="EMBL/GenBank/DDBJ databases">
        <authorList>
            <consortium name="Pathogen Informatics"/>
        </authorList>
    </citation>
    <scope>NUCLEOTIDE SEQUENCE [LARGE SCALE GENOMIC DNA]</scope>
</reference>
<evidence type="ECO:0000259" key="2">
    <source>
        <dbReference type="PROSITE" id="PS50229"/>
    </source>
</evidence>
<sequence length="257" mass="28141">MFTLGCASQTIFGHISPSFRQFRIFNAFYFISKVVINCSIPRGLNYHKARPNFHQWRDTKQHVYGLSFASLDEAEAFAAAVEAALEQLAALKRQQSSSQTQELQSLKQQLPGNGPTVTNHQFQQQSQPQQQVPQYRELQSHYDQSSHAESGRTKRTATCLLSVSLSYPNDVVSLQEEVESPGYAGISIQQKTISTNVGANSRGEYAMPNTAQLQQQQQIAPQSDLNGGGGGYRAPSILSDSGRSVNGSIGNGSVDGR</sequence>
<dbReference type="Pfam" id="PF00568">
    <property type="entry name" value="WH1"/>
    <property type="match status" value="1"/>
</dbReference>
<dbReference type="InterPro" id="IPR011993">
    <property type="entry name" value="PH-like_dom_sf"/>
</dbReference>
<dbReference type="InterPro" id="IPR000697">
    <property type="entry name" value="WH1/EVH1_dom"/>
</dbReference>
<feature type="compositionally biased region" description="Low complexity" evidence="1">
    <location>
        <begin position="121"/>
        <end position="134"/>
    </location>
</feature>
<evidence type="ECO:0000256" key="1">
    <source>
        <dbReference type="SAM" id="MobiDB-lite"/>
    </source>
</evidence>
<dbReference type="EMBL" id="UYWX01008976">
    <property type="protein sequence ID" value="VDM27639.1"/>
    <property type="molecule type" value="Genomic_DNA"/>
</dbReference>
<evidence type="ECO:0000313" key="5">
    <source>
        <dbReference type="WBParaSite" id="TTAC_0000578501-mRNA-1"/>
    </source>
</evidence>
<dbReference type="OrthoDB" id="31170at2759"/>